<accession>A0A560FZ48</accession>
<keyword evidence="2" id="KW-0732">Signal</keyword>
<comment type="caution">
    <text evidence="3">The sequence shown here is derived from an EMBL/GenBank/DDBJ whole genome shotgun (WGS) entry which is preliminary data.</text>
</comment>
<evidence type="ECO:0000313" key="3">
    <source>
        <dbReference type="EMBL" id="TWB26859.1"/>
    </source>
</evidence>
<sequence length="77" mass="7918">MRHYQLLAATFGLALLTAGCQTQPDAAQTANAAAPKAAAQQRCVNTGSRLAGNCNDVGHADPKDMLNRPLGTKVPGS</sequence>
<dbReference type="Proteomes" id="UP000316545">
    <property type="component" value="Unassembled WGS sequence"/>
</dbReference>
<proteinExistence type="predicted"/>
<feature type="chain" id="PRO_5021989682" description="Lipoprotein" evidence="2">
    <location>
        <begin position="23"/>
        <end position="77"/>
    </location>
</feature>
<dbReference type="EMBL" id="VITO01000007">
    <property type="protein sequence ID" value="TWB26859.1"/>
    <property type="molecule type" value="Genomic_DNA"/>
</dbReference>
<organism evidence="3 4">
    <name type="scientific">Nitrospirillum amazonense</name>
    <dbReference type="NCBI Taxonomy" id="28077"/>
    <lineage>
        <taxon>Bacteria</taxon>
        <taxon>Pseudomonadati</taxon>
        <taxon>Pseudomonadota</taxon>
        <taxon>Alphaproteobacteria</taxon>
        <taxon>Rhodospirillales</taxon>
        <taxon>Azospirillaceae</taxon>
        <taxon>Nitrospirillum</taxon>
    </lineage>
</organism>
<evidence type="ECO:0000313" key="4">
    <source>
        <dbReference type="Proteomes" id="UP000316545"/>
    </source>
</evidence>
<evidence type="ECO:0000256" key="2">
    <source>
        <dbReference type="SAM" id="SignalP"/>
    </source>
</evidence>
<protein>
    <recommendedName>
        <fullName evidence="5">Lipoprotein</fullName>
    </recommendedName>
</protein>
<dbReference type="AlphaFoldDB" id="A0A560FZ48"/>
<evidence type="ECO:0000256" key="1">
    <source>
        <dbReference type="SAM" id="MobiDB-lite"/>
    </source>
</evidence>
<keyword evidence="4" id="KW-1185">Reference proteome</keyword>
<gene>
    <name evidence="3" type="ORF">FBZ88_10723</name>
</gene>
<reference evidence="3 4" key="1">
    <citation type="submission" date="2019-06" db="EMBL/GenBank/DDBJ databases">
        <title>Genomic Encyclopedia of Type Strains, Phase IV (KMG-V): Genome sequencing to study the core and pangenomes of soil and plant-associated prokaryotes.</title>
        <authorList>
            <person name="Whitman W."/>
        </authorList>
    </citation>
    <scope>NUCLEOTIDE SEQUENCE [LARGE SCALE GENOMIC DNA]</scope>
    <source>
        <strain evidence="3 4">BR 11865</strain>
    </source>
</reference>
<evidence type="ECO:0008006" key="5">
    <source>
        <dbReference type="Google" id="ProtNLM"/>
    </source>
</evidence>
<feature type="signal peptide" evidence="2">
    <location>
        <begin position="1"/>
        <end position="22"/>
    </location>
</feature>
<name>A0A560FZ48_9PROT</name>
<dbReference type="PROSITE" id="PS51257">
    <property type="entry name" value="PROKAR_LIPOPROTEIN"/>
    <property type="match status" value="1"/>
</dbReference>
<feature type="region of interest" description="Disordered" evidence="1">
    <location>
        <begin position="57"/>
        <end position="77"/>
    </location>
</feature>